<dbReference type="SMART" id="SM00421">
    <property type="entry name" value="HTH_LUXR"/>
    <property type="match status" value="1"/>
</dbReference>
<evidence type="ECO:0000256" key="1">
    <source>
        <dbReference type="ARBA" id="ARBA00023015"/>
    </source>
</evidence>
<dbReference type="Proteomes" id="UP001161325">
    <property type="component" value="Unassembled WGS sequence"/>
</dbReference>
<gene>
    <name evidence="5" type="ORF">rosag_00990</name>
</gene>
<name>A0AA37Q734_9BACT</name>
<protein>
    <recommendedName>
        <fullName evidence="4">HTH luxR-type domain-containing protein</fullName>
    </recommendedName>
</protein>
<dbReference type="GO" id="GO:0006355">
    <property type="term" value="P:regulation of DNA-templated transcription"/>
    <property type="evidence" value="ECO:0007669"/>
    <property type="project" value="InterPro"/>
</dbReference>
<dbReference type="GO" id="GO:0003677">
    <property type="term" value="F:DNA binding"/>
    <property type="evidence" value="ECO:0007669"/>
    <property type="project" value="UniProtKB-KW"/>
</dbReference>
<dbReference type="Pfam" id="PF00196">
    <property type="entry name" value="GerE"/>
    <property type="match status" value="1"/>
</dbReference>
<evidence type="ECO:0000256" key="3">
    <source>
        <dbReference type="ARBA" id="ARBA00023163"/>
    </source>
</evidence>
<dbReference type="InterPro" id="IPR036388">
    <property type="entry name" value="WH-like_DNA-bd_sf"/>
</dbReference>
<keyword evidence="6" id="KW-1185">Reference proteome</keyword>
<sequence>MSLHLTHEDTTHLGAAVEALLAPSVGPDPIPWWTEVEERLRTLFGGANAMITWPEGQRLRYFGRSVDDDAERRLEALSAADPETGLHINFDPGVVAWFEHRRAHRIEVWHESDNFRVMNAMGIDGQRGLFYNEGLLPAGFKDCSGTTTTVRGGEMFLTLGYDRRGHGRFGGPTDAEVLRMLLPAIRTAHHALSSFGPRQAALLATIDAVRDALLIVGPDRRELHRNVALREALAGEPARDDVVGAMHTMAHDLRALRRSAAAAAGALRPSLAVITPLARYTLRATYASALLWGVEGAVQVSLEIDATAPTTLVAPSAGTSVRDAVPAAALQALGLTTREAEVAQLLARRLRNAELAAALGVSAHTARHHTERVMAKLGVKRRSEVAATLLGAVG</sequence>
<dbReference type="PANTHER" id="PTHR44688:SF16">
    <property type="entry name" value="DNA-BINDING TRANSCRIPTIONAL ACTIVATOR DEVR_DOSR"/>
    <property type="match status" value="1"/>
</dbReference>
<dbReference type="PANTHER" id="PTHR44688">
    <property type="entry name" value="DNA-BINDING TRANSCRIPTIONAL ACTIVATOR DEVR_DOSR"/>
    <property type="match status" value="1"/>
</dbReference>
<dbReference type="Gene3D" id="1.10.10.10">
    <property type="entry name" value="Winged helix-like DNA-binding domain superfamily/Winged helix DNA-binding domain"/>
    <property type="match status" value="1"/>
</dbReference>
<dbReference type="RefSeq" id="WP_284348021.1">
    <property type="nucleotide sequence ID" value="NZ_BRXS01000001.1"/>
</dbReference>
<evidence type="ECO:0000256" key="2">
    <source>
        <dbReference type="ARBA" id="ARBA00023125"/>
    </source>
</evidence>
<dbReference type="PRINTS" id="PR00038">
    <property type="entry name" value="HTHLUXR"/>
</dbReference>
<keyword evidence="1" id="KW-0805">Transcription regulation</keyword>
<reference evidence="5" key="1">
    <citation type="submission" date="2022-08" db="EMBL/GenBank/DDBJ databases">
        <title>Draft genome sequencing of Roseisolibacter agri AW1220.</title>
        <authorList>
            <person name="Tobiishi Y."/>
            <person name="Tonouchi A."/>
        </authorList>
    </citation>
    <scope>NUCLEOTIDE SEQUENCE</scope>
    <source>
        <strain evidence="5">AW1220</strain>
    </source>
</reference>
<dbReference type="InterPro" id="IPR016032">
    <property type="entry name" value="Sig_transdc_resp-reg_C-effctor"/>
</dbReference>
<evidence type="ECO:0000259" key="4">
    <source>
        <dbReference type="SMART" id="SM00421"/>
    </source>
</evidence>
<dbReference type="SUPFAM" id="SSF46894">
    <property type="entry name" value="C-terminal effector domain of the bipartite response regulators"/>
    <property type="match status" value="1"/>
</dbReference>
<evidence type="ECO:0000313" key="6">
    <source>
        <dbReference type="Proteomes" id="UP001161325"/>
    </source>
</evidence>
<organism evidence="5 6">
    <name type="scientific">Roseisolibacter agri</name>
    <dbReference type="NCBI Taxonomy" id="2014610"/>
    <lineage>
        <taxon>Bacteria</taxon>
        <taxon>Pseudomonadati</taxon>
        <taxon>Gemmatimonadota</taxon>
        <taxon>Gemmatimonadia</taxon>
        <taxon>Gemmatimonadales</taxon>
        <taxon>Gemmatimonadaceae</taxon>
        <taxon>Roseisolibacter</taxon>
    </lineage>
</organism>
<keyword evidence="3" id="KW-0804">Transcription</keyword>
<dbReference type="InterPro" id="IPR000792">
    <property type="entry name" value="Tscrpt_reg_LuxR_C"/>
</dbReference>
<evidence type="ECO:0000313" key="5">
    <source>
        <dbReference type="EMBL" id="GLC23586.1"/>
    </source>
</evidence>
<comment type="caution">
    <text evidence="5">The sequence shown here is derived from an EMBL/GenBank/DDBJ whole genome shotgun (WGS) entry which is preliminary data.</text>
</comment>
<feature type="domain" description="HTH luxR-type" evidence="4">
    <location>
        <begin position="332"/>
        <end position="389"/>
    </location>
</feature>
<dbReference type="EMBL" id="BRXS01000001">
    <property type="protein sequence ID" value="GLC23586.1"/>
    <property type="molecule type" value="Genomic_DNA"/>
</dbReference>
<dbReference type="CDD" id="cd06170">
    <property type="entry name" value="LuxR_C_like"/>
    <property type="match status" value="1"/>
</dbReference>
<keyword evidence="2" id="KW-0238">DNA-binding</keyword>
<accession>A0AA37Q734</accession>
<proteinExistence type="predicted"/>
<dbReference type="AlphaFoldDB" id="A0AA37Q734"/>